<protein>
    <submittedName>
        <fullName evidence="1">Uncharacterized protein</fullName>
    </submittedName>
</protein>
<reference evidence="1 2" key="1">
    <citation type="submission" date="2019-03" db="EMBL/GenBank/DDBJ databases">
        <title>Draft genome sequences of novel Actinobacteria.</title>
        <authorList>
            <person name="Sahin N."/>
            <person name="Ay H."/>
            <person name="Saygin H."/>
        </authorList>
    </citation>
    <scope>NUCLEOTIDE SEQUENCE [LARGE SCALE GENOMIC DNA]</scope>
    <source>
        <strain evidence="1 2">JCM 30547</strain>
    </source>
</reference>
<evidence type="ECO:0000313" key="1">
    <source>
        <dbReference type="EMBL" id="TDC22499.1"/>
    </source>
</evidence>
<accession>A0A4R4PKN5</accession>
<dbReference type="RefSeq" id="WP_132412746.1">
    <property type="nucleotide sequence ID" value="NZ_SMKA01000189.1"/>
</dbReference>
<keyword evidence="2" id="KW-1185">Reference proteome</keyword>
<comment type="caution">
    <text evidence="1">The sequence shown here is derived from an EMBL/GenBank/DDBJ whole genome shotgun (WGS) entry which is preliminary data.</text>
</comment>
<dbReference type="EMBL" id="SMKA01000189">
    <property type="protein sequence ID" value="TDC22499.1"/>
    <property type="molecule type" value="Genomic_DNA"/>
</dbReference>
<sequence>MSFWHYTCDHGRRLIGDDGMLLSPGAQKPDLWLMEGNRDLTLMWSLIWMTDLPEPSIDALGLTAHTITCHRWTHRYRITDESSVIPYADMAHMFGFRHQMDLHREGAQPEHWFVSFTRVPVVYDPVEVMA</sequence>
<organism evidence="1 2">
    <name type="scientific">Kribbella albertanoniae</name>
    <dbReference type="NCBI Taxonomy" id="1266829"/>
    <lineage>
        <taxon>Bacteria</taxon>
        <taxon>Bacillati</taxon>
        <taxon>Actinomycetota</taxon>
        <taxon>Actinomycetes</taxon>
        <taxon>Propionibacteriales</taxon>
        <taxon>Kribbellaceae</taxon>
        <taxon>Kribbella</taxon>
    </lineage>
</organism>
<name>A0A4R4PKN5_9ACTN</name>
<dbReference type="Proteomes" id="UP000295075">
    <property type="component" value="Unassembled WGS sequence"/>
</dbReference>
<proteinExistence type="predicted"/>
<dbReference type="AlphaFoldDB" id="A0A4R4PKN5"/>
<evidence type="ECO:0000313" key="2">
    <source>
        <dbReference type="Proteomes" id="UP000295075"/>
    </source>
</evidence>
<dbReference type="OrthoDB" id="3628027at2"/>
<gene>
    <name evidence="1" type="ORF">E1261_30785</name>
</gene>